<proteinExistence type="predicted"/>
<gene>
    <name evidence="1" type="ORF">AVL57_18880</name>
    <name evidence="2" type="ORF">Q4527_15190</name>
</gene>
<dbReference type="Proteomes" id="UP000056750">
    <property type="component" value="Chromosome"/>
</dbReference>
<dbReference type="AlphaFoldDB" id="A0AAW7Z5N3"/>
<sequence>MSEKKLIEALTAACEWAKSESVGFEWLTHMGHWRRPEIIAVFETEKQKSEALTANWNQAFEDELVYVCDTLKVQIKSVRYDSEQACTSQSNGNWERHLKRRAFH</sequence>
<accession>A0AAW7Z5N3</accession>
<protein>
    <recommendedName>
        <fullName evidence="5">Fis family transcriptional regulator</fullName>
    </recommendedName>
</protein>
<evidence type="ECO:0000313" key="1">
    <source>
        <dbReference type="EMBL" id="AMJ75845.1"/>
    </source>
</evidence>
<dbReference type="GeneID" id="83259757"/>
<reference evidence="1 3" key="1">
    <citation type="submission" date="2015-12" db="EMBL/GenBank/DDBJ databases">
        <title>Intraspecies pangenome expansion in the marine bacterium Alteromonas.</title>
        <authorList>
            <person name="Lopez-Perez M."/>
            <person name="Rodriguez-Valera F."/>
        </authorList>
    </citation>
    <scope>NUCLEOTIDE SEQUENCE [LARGE SCALE GENOMIC DNA]</scope>
    <source>
        <strain evidence="1 3">LMG 21861</strain>
    </source>
</reference>
<dbReference type="RefSeq" id="WP_057795747.1">
    <property type="nucleotide sequence ID" value="NZ_CANLMS010000009.1"/>
</dbReference>
<dbReference type="EMBL" id="JAUOQI010000012">
    <property type="protein sequence ID" value="MDO6578748.1"/>
    <property type="molecule type" value="Genomic_DNA"/>
</dbReference>
<evidence type="ECO:0000313" key="4">
    <source>
        <dbReference type="Proteomes" id="UP001170717"/>
    </source>
</evidence>
<evidence type="ECO:0000313" key="2">
    <source>
        <dbReference type="EMBL" id="MDO6578748.1"/>
    </source>
</evidence>
<dbReference type="Proteomes" id="UP001170717">
    <property type="component" value="Unassembled WGS sequence"/>
</dbReference>
<reference evidence="2" key="2">
    <citation type="submission" date="2023-07" db="EMBL/GenBank/DDBJ databases">
        <title>Genome content predicts the carbon catabolic preferences of heterotrophic bacteria.</title>
        <authorList>
            <person name="Gralka M."/>
        </authorList>
    </citation>
    <scope>NUCLEOTIDE SEQUENCE</scope>
    <source>
        <strain evidence="2">F2M12</strain>
    </source>
</reference>
<evidence type="ECO:0008006" key="5">
    <source>
        <dbReference type="Google" id="ProtNLM"/>
    </source>
</evidence>
<dbReference type="KEGG" id="asq:AVL57_18880"/>
<keyword evidence="3" id="KW-1185">Reference proteome</keyword>
<evidence type="ECO:0000313" key="3">
    <source>
        <dbReference type="Proteomes" id="UP000056750"/>
    </source>
</evidence>
<organism evidence="2 4">
    <name type="scientific">Alteromonas stellipolaris</name>
    <dbReference type="NCBI Taxonomy" id="233316"/>
    <lineage>
        <taxon>Bacteria</taxon>
        <taxon>Pseudomonadati</taxon>
        <taxon>Pseudomonadota</taxon>
        <taxon>Gammaproteobacteria</taxon>
        <taxon>Alteromonadales</taxon>
        <taxon>Alteromonadaceae</taxon>
        <taxon>Alteromonas/Salinimonas group</taxon>
        <taxon>Alteromonas</taxon>
    </lineage>
</organism>
<dbReference type="EMBL" id="CP013926">
    <property type="protein sequence ID" value="AMJ75845.1"/>
    <property type="molecule type" value="Genomic_DNA"/>
</dbReference>
<name>A0AAW7Z5N3_9ALTE</name>